<sequence>MMTKIALEYMEMMGIKDTQFLLVRHHDNDNPHCHLVYNRIDYHGKTITDQNDFRRNEKVTKRLKDKCGLTYGTGKAKTKTRRLRGAERTKYEIYHVVGKALMTCTSLKEFNQRLAQDGVKLELVMRKSGSRDLNDAQGMRFTKDGRNFKASQIRRGPTFQFVLSKLNTNAEKERKKQVYQNTISHNEQPRQETVSESACRSEASIVVPSLGLFDTTNPASTLQKKSFADGCSVRSDAGQGYNATTAGILLPCGCCFFL</sequence>
<reference evidence="2 3" key="1">
    <citation type="submission" date="2019-03" db="EMBL/GenBank/DDBJ databases">
        <title>Genomic Encyclopedia of Type Strains, Phase IV (KMG-IV): sequencing the most valuable type-strain genomes for metagenomic binning, comparative biology and taxonomic classification.</title>
        <authorList>
            <person name="Goeker M."/>
        </authorList>
    </citation>
    <scope>NUCLEOTIDE SEQUENCE [LARGE SCALE GENOMIC DNA]</scope>
    <source>
        <strain evidence="2 3">DSM 23917</strain>
    </source>
</reference>
<dbReference type="AlphaFoldDB" id="A0A4R2LJU8"/>
<gene>
    <name evidence="2" type="ORF">EV202_11257</name>
</gene>
<evidence type="ECO:0000259" key="1">
    <source>
        <dbReference type="Pfam" id="PF03432"/>
    </source>
</evidence>
<accession>A0A4R2LJU8</accession>
<proteinExistence type="predicted"/>
<name>A0A4R2LJU8_9BACE</name>
<evidence type="ECO:0000313" key="2">
    <source>
        <dbReference type="EMBL" id="TCO91643.1"/>
    </source>
</evidence>
<organism evidence="2 3">
    <name type="scientific">Prevotella heparinolytica</name>
    <dbReference type="NCBI Taxonomy" id="28113"/>
    <lineage>
        <taxon>Bacteria</taxon>
        <taxon>Pseudomonadati</taxon>
        <taxon>Bacteroidota</taxon>
        <taxon>Bacteroidia</taxon>
        <taxon>Bacteroidales</taxon>
        <taxon>Bacteroidaceae</taxon>
        <taxon>Bacteroides</taxon>
    </lineage>
</organism>
<protein>
    <submittedName>
        <fullName evidence="2">Relaxase/mobilization nuclease-like protein</fullName>
    </submittedName>
</protein>
<evidence type="ECO:0000313" key="3">
    <source>
        <dbReference type="Proteomes" id="UP000295600"/>
    </source>
</evidence>
<dbReference type="Proteomes" id="UP000295600">
    <property type="component" value="Unassembled WGS sequence"/>
</dbReference>
<dbReference type="InterPro" id="IPR005094">
    <property type="entry name" value="Endonuclease_MobA/VirD2"/>
</dbReference>
<dbReference type="EMBL" id="SLXB01000012">
    <property type="protein sequence ID" value="TCO91643.1"/>
    <property type="molecule type" value="Genomic_DNA"/>
</dbReference>
<comment type="caution">
    <text evidence="2">The sequence shown here is derived from an EMBL/GenBank/DDBJ whole genome shotgun (WGS) entry which is preliminary data.</text>
</comment>
<feature type="domain" description="MobA/VirD2-like nuclease" evidence="1">
    <location>
        <begin position="2"/>
        <end position="69"/>
    </location>
</feature>
<dbReference type="Pfam" id="PF03432">
    <property type="entry name" value="Relaxase"/>
    <property type="match status" value="1"/>
</dbReference>